<evidence type="ECO:0000256" key="9">
    <source>
        <dbReference type="ARBA" id="ARBA00023065"/>
    </source>
</evidence>
<dbReference type="GO" id="GO:0046583">
    <property type="term" value="F:monoatomic cation efflux transmembrane transporter activity"/>
    <property type="evidence" value="ECO:0007669"/>
    <property type="project" value="TreeGrafter"/>
</dbReference>
<feature type="transmembrane region" description="Helical" evidence="13">
    <location>
        <begin position="18"/>
        <end position="42"/>
    </location>
</feature>
<dbReference type="Proteomes" id="UP000199664">
    <property type="component" value="Unassembled WGS sequence"/>
</dbReference>
<evidence type="ECO:0000256" key="12">
    <source>
        <dbReference type="ARBA" id="ARBA00023285"/>
    </source>
</evidence>
<evidence type="ECO:0000256" key="6">
    <source>
        <dbReference type="ARBA" id="ARBA00022596"/>
    </source>
</evidence>
<keyword evidence="5" id="KW-1003">Cell membrane</keyword>
<keyword evidence="3" id="KW-0171">Cobalt transport</keyword>
<evidence type="ECO:0000256" key="8">
    <source>
        <dbReference type="ARBA" id="ARBA00022989"/>
    </source>
</evidence>
<evidence type="ECO:0000256" key="2">
    <source>
        <dbReference type="ARBA" id="ARBA00004651"/>
    </source>
</evidence>
<comment type="function">
    <text evidence="1">Efflux system for nickel and cobalt.</text>
</comment>
<keyword evidence="11 13" id="KW-0472">Membrane</keyword>
<keyword evidence="4 13" id="KW-0813">Transport</keyword>
<dbReference type="PANTHER" id="PTHR40659:SF1">
    <property type="entry name" value="NICKEL_COBALT EFFLUX SYSTEM RCNA"/>
    <property type="match status" value="1"/>
</dbReference>
<accession>A0A1H7N8P9</accession>
<keyword evidence="6" id="KW-0533">Nickel</keyword>
<sequence length="338" mass="34189">MSLSAPAVPGLPLWPRRLLVVLLALALVAGALGLIAWLASLYFPPPPPPPRNPFGTALPREALPATTGLGAVILAWQSSFYRELTATLKAIAQSPAALPGLLGLAFAYGVFHAAGPGHGKAVISGYIVADNRSLKRGLALSFAAALVQALVAIGLVGALTLALNATAKTMASTTWVIEQGSFALVAMVGLYVLWRKAGSLVALGGGAAHDPATCDHVHMPGADEVSRLRSFREMAGVVLAAGLRPCAGALIILVFANAQGLLWAGIAATFAMALGTALTTGALAALAVFFKFAALRFAGGGSLKGARIIAGLEVLAAAFVAVLGAALFFGLWAAGQGS</sequence>
<name>A0A1H7N8P9_9HYPH</name>
<evidence type="ECO:0000313" key="14">
    <source>
        <dbReference type="EMBL" id="SEL19893.1"/>
    </source>
</evidence>
<dbReference type="OrthoDB" id="9812956at2"/>
<evidence type="ECO:0000313" key="15">
    <source>
        <dbReference type="Proteomes" id="UP000199664"/>
    </source>
</evidence>
<evidence type="ECO:0000256" key="13">
    <source>
        <dbReference type="RuleBase" id="RU362101"/>
    </source>
</evidence>
<protein>
    <recommendedName>
        <fullName evidence="13">Nickel/cobalt efflux system</fullName>
    </recommendedName>
</protein>
<dbReference type="AlphaFoldDB" id="A0A1H7N8P9"/>
<evidence type="ECO:0000256" key="3">
    <source>
        <dbReference type="ARBA" id="ARBA00022426"/>
    </source>
</evidence>
<evidence type="ECO:0000256" key="11">
    <source>
        <dbReference type="ARBA" id="ARBA00023136"/>
    </source>
</evidence>
<dbReference type="EMBL" id="FOAN01000003">
    <property type="protein sequence ID" value="SEL19893.1"/>
    <property type="molecule type" value="Genomic_DNA"/>
</dbReference>
<organism evidence="14 15">
    <name type="scientific">Bosea lupini</name>
    <dbReference type="NCBI Taxonomy" id="1036779"/>
    <lineage>
        <taxon>Bacteria</taxon>
        <taxon>Pseudomonadati</taxon>
        <taxon>Pseudomonadota</taxon>
        <taxon>Alphaproteobacteria</taxon>
        <taxon>Hyphomicrobiales</taxon>
        <taxon>Boseaceae</taxon>
        <taxon>Bosea</taxon>
    </lineage>
</organism>
<dbReference type="STRING" id="1036779.SAMN04515666_10351"/>
<dbReference type="InterPro" id="IPR011541">
    <property type="entry name" value="Ni/Co_transpt_high_affinity"/>
</dbReference>
<dbReference type="GO" id="GO:0032025">
    <property type="term" value="P:response to cobalt ion"/>
    <property type="evidence" value="ECO:0007669"/>
    <property type="project" value="TreeGrafter"/>
</dbReference>
<comment type="similarity">
    <text evidence="13">Belongs to the NiCoT transporter (TC 2.A.52) family.</text>
</comment>
<feature type="transmembrane region" description="Helical" evidence="13">
    <location>
        <begin position="236"/>
        <end position="256"/>
    </location>
</feature>
<evidence type="ECO:0000256" key="10">
    <source>
        <dbReference type="ARBA" id="ARBA00023112"/>
    </source>
</evidence>
<feature type="transmembrane region" description="Helical" evidence="13">
    <location>
        <begin position="262"/>
        <end position="290"/>
    </location>
</feature>
<keyword evidence="9" id="KW-0406">Ion transport</keyword>
<feature type="transmembrane region" description="Helical" evidence="13">
    <location>
        <begin position="138"/>
        <end position="163"/>
    </location>
</feature>
<keyword evidence="8 13" id="KW-1133">Transmembrane helix</keyword>
<dbReference type="GO" id="GO:0005886">
    <property type="term" value="C:plasma membrane"/>
    <property type="evidence" value="ECO:0007669"/>
    <property type="project" value="UniProtKB-SubCell"/>
</dbReference>
<keyword evidence="12" id="KW-0170">Cobalt</keyword>
<dbReference type="Pfam" id="PF03824">
    <property type="entry name" value="NicO"/>
    <property type="match status" value="2"/>
</dbReference>
<dbReference type="GO" id="GO:0015099">
    <property type="term" value="F:nickel cation transmembrane transporter activity"/>
    <property type="evidence" value="ECO:0007669"/>
    <property type="project" value="UniProtKB-UniRule"/>
</dbReference>
<reference evidence="15" key="1">
    <citation type="submission" date="2016-10" db="EMBL/GenBank/DDBJ databases">
        <authorList>
            <person name="Varghese N."/>
            <person name="Submissions S."/>
        </authorList>
    </citation>
    <scope>NUCLEOTIDE SEQUENCE [LARGE SCALE GENOMIC DNA]</scope>
    <source>
        <strain evidence="15">LMG 26383,CCUG 61248,R- 45681</strain>
    </source>
</reference>
<comment type="subcellular location">
    <subcellularLocation>
        <location evidence="2 13">Cell membrane</location>
        <topology evidence="2 13">Multi-pass membrane protein</topology>
    </subcellularLocation>
</comment>
<dbReference type="InterPro" id="IPR051224">
    <property type="entry name" value="NiCoT_RcnA"/>
</dbReference>
<evidence type="ECO:0000256" key="5">
    <source>
        <dbReference type="ARBA" id="ARBA00022475"/>
    </source>
</evidence>
<feature type="transmembrane region" description="Helical" evidence="13">
    <location>
        <begin position="311"/>
        <end position="334"/>
    </location>
</feature>
<dbReference type="GO" id="GO:0006824">
    <property type="term" value="P:cobalt ion transport"/>
    <property type="evidence" value="ECO:0007669"/>
    <property type="project" value="UniProtKB-KW"/>
</dbReference>
<feature type="transmembrane region" description="Helical" evidence="13">
    <location>
        <begin position="175"/>
        <end position="194"/>
    </location>
</feature>
<keyword evidence="15" id="KW-1185">Reference proteome</keyword>
<keyword evidence="10" id="KW-0921">Nickel transport</keyword>
<dbReference type="PANTHER" id="PTHR40659">
    <property type="entry name" value="NICKEL/COBALT EFFLUX SYSTEM RCNA"/>
    <property type="match status" value="1"/>
</dbReference>
<evidence type="ECO:0000256" key="1">
    <source>
        <dbReference type="ARBA" id="ARBA00002510"/>
    </source>
</evidence>
<keyword evidence="7 13" id="KW-0812">Transmembrane</keyword>
<evidence type="ECO:0000256" key="7">
    <source>
        <dbReference type="ARBA" id="ARBA00022692"/>
    </source>
</evidence>
<dbReference type="GO" id="GO:0010045">
    <property type="term" value="P:response to nickel cation"/>
    <property type="evidence" value="ECO:0007669"/>
    <property type="project" value="TreeGrafter"/>
</dbReference>
<gene>
    <name evidence="14" type="ORF">SAMN04515666_10351</name>
</gene>
<proteinExistence type="inferred from homology"/>
<dbReference type="RefSeq" id="WP_091832637.1">
    <property type="nucleotide sequence ID" value="NZ_FOAN01000003.1"/>
</dbReference>
<evidence type="ECO:0000256" key="4">
    <source>
        <dbReference type="ARBA" id="ARBA00022448"/>
    </source>
</evidence>